<keyword evidence="1" id="KW-0378">Hydrolase</keyword>
<accession>X1VJS0</accession>
<feature type="non-terminal residue" evidence="3">
    <location>
        <position position="1"/>
    </location>
</feature>
<dbReference type="GO" id="GO:0005524">
    <property type="term" value="F:ATP binding"/>
    <property type="evidence" value="ECO:0007669"/>
    <property type="project" value="InterPro"/>
</dbReference>
<gene>
    <name evidence="3" type="ORF">S12H4_56776</name>
</gene>
<dbReference type="EMBL" id="BARW01036609">
    <property type="protein sequence ID" value="GAJ19202.1"/>
    <property type="molecule type" value="Genomic_DNA"/>
</dbReference>
<dbReference type="AlphaFoldDB" id="X1VJS0"/>
<dbReference type="PROSITE" id="PS51192">
    <property type="entry name" value="HELICASE_ATP_BIND_1"/>
    <property type="match status" value="1"/>
</dbReference>
<dbReference type="InterPro" id="IPR038718">
    <property type="entry name" value="SNF2-like_sf"/>
</dbReference>
<dbReference type="Pfam" id="PF00176">
    <property type="entry name" value="SNF2-rel_dom"/>
    <property type="match status" value="1"/>
</dbReference>
<proteinExistence type="predicted"/>
<dbReference type="SMART" id="SM00487">
    <property type="entry name" value="DEXDc"/>
    <property type="match status" value="1"/>
</dbReference>
<dbReference type="Gene3D" id="3.40.50.10810">
    <property type="entry name" value="Tandem AAA-ATPase domain"/>
    <property type="match status" value="1"/>
</dbReference>
<dbReference type="CDD" id="cd17919">
    <property type="entry name" value="DEXHc_Snf"/>
    <property type="match status" value="1"/>
</dbReference>
<dbReference type="SUPFAM" id="SSF52540">
    <property type="entry name" value="P-loop containing nucleoside triphosphate hydrolases"/>
    <property type="match status" value="1"/>
</dbReference>
<feature type="domain" description="Helicase ATP-binding" evidence="2">
    <location>
        <begin position="65"/>
        <end position="210"/>
    </location>
</feature>
<name>X1VJS0_9ZZZZ</name>
<organism evidence="3">
    <name type="scientific">marine sediment metagenome</name>
    <dbReference type="NCBI Taxonomy" id="412755"/>
    <lineage>
        <taxon>unclassified sequences</taxon>
        <taxon>metagenomes</taxon>
        <taxon>ecological metagenomes</taxon>
    </lineage>
</organism>
<protein>
    <recommendedName>
        <fullName evidence="2">Helicase ATP-binding domain-containing protein</fullName>
    </recommendedName>
</protein>
<reference evidence="3" key="1">
    <citation type="journal article" date="2014" name="Front. Microbiol.">
        <title>High frequency of phylogenetically diverse reductive dehalogenase-homologous genes in deep subseafloor sedimentary metagenomes.</title>
        <authorList>
            <person name="Kawai M."/>
            <person name="Futagami T."/>
            <person name="Toyoda A."/>
            <person name="Takaki Y."/>
            <person name="Nishi S."/>
            <person name="Hori S."/>
            <person name="Arai W."/>
            <person name="Tsubouchi T."/>
            <person name="Morono Y."/>
            <person name="Uchiyama I."/>
            <person name="Ito T."/>
            <person name="Fujiyama A."/>
            <person name="Inagaki F."/>
            <person name="Takami H."/>
        </authorList>
    </citation>
    <scope>NUCLEOTIDE SEQUENCE</scope>
    <source>
        <strain evidence="3">Expedition CK06-06</strain>
    </source>
</reference>
<dbReference type="InterPro" id="IPR000330">
    <property type="entry name" value="SNF2_N"/>
</dbReference>
<dbReference type="PANTHER" id="PTHR45766">
    <property type="entry name" value="DNA ANNEALING HELICASE AND ENDONUCLEASE ZRANB3 FAMILY MEMBER"/>
    <property type="match status" value="1"/>
</dbReference>
<dbReference type="InterPro" id="IPR027417">
    <property type="entry name" value="P-loop_NTPase"/>
</dbReference>
<dbReference type="GO" id="GO:0006281">
    <property type="term" value="P:DNA repair"/>
    <property type="evidence" value="ECO:0007669"/>
    <property type="project" value="TreeGrafter"/>
</dbReference>
<dbReference type="PANTHER" id="PTHR45766:SF6">
    <property type="entry name" value="SWI_SNF-RELATED MATRIX-ASSOCIATED ACTIN-DEPENDENT REGULATOR OF CHROMATIN SUBFAMILY A-LIKE PROTEIN 1"/>
    <property type="match status" value="1"/>
</dbReference>
<evidence type="ECO:0000313" key="3">
    <source>
        <dbReference type="EMBL" id="GAJ19202.1"/>
    </source>
</evidence>
<dbReference type="GO" id="GO:0031297">
    <property type="term" value="P:replication fork processing"/>
    <property type="evidence" value="ECO:0007669"/>
    <property type="project" value="TreeGrafter"/>
</dbReference>
<evidence type="ECO:0000259" key="2">
    <source>
        <dbReference type="PROSITE" id="PS51192"/>
    </source>
</evidence>
<feature type="non-terminal residue" evidence="3">
    <location>
        <position position="210"/>
    </location>
</feature>
<comment type="caution">
    <text evidence="3">The sequence shown here is derived from an EMBL/GenBank/DDBJ whole genome shotgun (WGS) entry which is preliminary data.</text>
</comment>
<dbReference type="GO" id="GO:0016787">
    <property type="term" value="F:hydrolase activity"/>
    <property type="evidence" value="ECO:0007669"/>
    <property type="project" value="UniProtKB-KW"/>
</dbReference>
<evidence type="ECO:0000256" key="1">
    <source>
        <dbReference type="ARBA" id="ARBA00022801"/>
    </source>
</evidence>
<dbReference type="InterPro" id="IPR014001">
    <property type="entry name" value="Helicase_ATP-bd"/>
</dbReference>
<sequence>EFIEEVQDRYPDFKVYPDVIEYVTNCKSNTERIKKIDSIFENGINSKYFDNIIKTKLYTYQKEGILKALKAGRVLIADEMGLGKTIQAIAATEVLANHFNVKNVFIIAPTSLKYQWKTEIEKFCGREVCVIEGLIHKRTEQYKSGAFYKILTYGVVRNDIDYINNSNPDLIILDEAQRIKNWKTQTAQSVKKLFSEFTMVLTGTPLENRV</sequence>